<sequence length="404" mass="46273">MKVKVVSRKLIKPCKSTPSDLRTYKISLIDELNTPINLYRILYYTSDHAVDGEEITSLEESLSRVLPLFYPLAGRYNKEKHYVDCNDEGAEFSIAEVDCQLHQLIGPQVNVDQLNHLIPLEIGAADEITDPMLAVQINKFRCGGLAIGSYARISTPSYFPSENLAPLYSGLPRTRNTSILTKRFVFDKNAIYKLRERLRPEWRNERPPSRVLVVTAVLTQAILRADREKHGKSRASIIRQAINVRERTSPPLSKYACGNWVLMSFLEFTPDDSYGLERNFTGIVSKMREVNIQGIKDCERILSDRKFARRILIDSELEAAERENSPDLKVIWISDFSKFEDYELDFGYGKPIWVSLADGPGEDFITLMNTKDNDGIEAWVFMHETDMPYLEQDQDLRMLTTQCG</sequence>
<accession>A0AAW2R648</accession>
<keyword evidence="3" id="KW-0012">Acyltransferase</keyword>
<dbReference type="Gene3D" id="3.30.559.10">
    <property type="entry name" value="Chloramphenicol acetyltransferase-like domain"/>
    <property type="match status" value="2"/>
</dbReference>
<dbReference type="Pfam" id="PF02458">
    <property type="entry name" value="Transferase"/>
    <property type="match status" value="2"/>
</dbReference>
<dbReference type="PANTHER" id="PTHR31623:SF124">
    <property type="entry name" value="VINORINE SYNTHASE-RELATED"/>
    <property type="match status" value="1"/>
</dbReference>
<reference evidence="4" key="1">
    <citation type="submission" date="2020-06" db="EMBL/GenBank/DDBJ databases">
        <authorList>
            <person name="Li T."/>
            <person name="Hu X."/>
            <person name="Zhang T."/>
            <person name="Song X."/>
            <person name="Zhang H."/>
            <person name="Dai N."/>
            <person name="Sheng W."/>
            <person name="Hou X."/>
            <person name="Wei L."/>
        </authorList>
    </citation>
    <scope>NUCLEOTIDE SEQUENCE</scope>
    <source>
        <strain evidence="4">KEN8</strain>
        <tissue evidence="4">Leaf</tissue>
    </source>
</reference>
<gene>
    <name evidence="4" type="ORF">Scaly_0675100</name>
</gene>
<name>A0AAW2R648_9LAMI</name>
<comment type="similarity">
    <text evidence="1">Belongs to the plant acyltransferase family.</text>
</comment>
<evidence type="ECO:0000256" key="2">
    <source>
        <dbReference type="ARBA" id="ARBA00022679"/>
    </source>
</evidence>
<reference evidence="4" key="2">
    <citation type="journal article" date="2024" name="Plant">
        <title>Genomic evolution and insights into agronomic trait innovations of Sesamum species.</title>
        <authorList>
            <person name="Miao H."/>
            <person name="Wang L."/>
            <person name="Qu L."/>
            <person name="Liu H."/>
            <person name="Sun Y."/>
            <person name="Le M."/>
            <person name="Wang Q."/>
            <person name="Wei S."/>
            <person name="Zheng Y."/>
            <person name="Lin W."/>
            <person name="Duan Y."/>
            <person name="Cao H."/>
            <person name="Xiong S."/>
            <person name="Wang X."/>
            <person name="Wei L."/>
            <person name="Li C."/>
            <person name="Ma Q."/>
            <person name="Ju M."/>
            <person name="Zhao R."/>
            <person name="Li G."/>
            <person name="Mu C."/>
            <person name="Tian Q."/>
            <person name="Mei H."/>
            <person name="Zhang T."/>
            <person name="Gao T."/>
            <person name="Zhang H."/>
        </authorList>
    </citation>
    <scope>NUCLEOTIDE SEQUENCE</scope>
    <source>
        <strain evidence="4">KEN8</strain>
    </source>
</reference>
<dbReference type="PANTHER" id="PTHR31623">
    <property type="entry name" value="F21J9.9"/>
    <property type="match status" value="1"/>
</dbReference>
<proteinExistence type="inferred from homology"/>
<evidence type="ECO:0000256" key="1">
    <source>
        <dbReference type="ARBA" id="ARBA00009861"/>
    </source>
</evidence>
<dbReference type="GO" id="GO:0016746">
    <property type="term" value="F:acyltransferase activity"/>
    <property type="evidence" value="ECO:0007669"/>
    <property type="project" value="UniProtKB-KW"/>
</dbReference>
<keyword evidence="2" id="KW-0808">Transferase</keyword>
<protein>
    <submittedName>
        <fullName evidence="4">Pelargonidin 3-O-(6-caffeoylglucoside) 5-O-(6-O-malonylglucoside) 4'''-malonyltransferase</fullName>
    </submittedName>
</protein>
<dbReference type="InterPro" id="IPR023213">
    <property type="entry name" value="CAT-like_dom_sf"/>
</dbReference>
<evidence type="ECO:0000313" key="4">
    <source>
        <dbReference type="EMBL" id="KAL0375575.1"/>
    </source>
</evidence>
<organism evidence="4">
    <name type="scientific">Sesamum calycinum</name>
    <dbReference type="NCBI Taxonomy" id="2727403"/>
    <lineage>
        <taxon>Eukaryota</taxon>
        <taxon>Viridiplantae</taxon>
        <taxon>Streptophyta</taxon>
        <taxon>Embryophyta</taxon>
        <taxon>Tracheophyta</taxon>
        <taxon>Spermatophyta</taxon>
        <taxon>Magnoliopsida</taxon>
        <taxon>eudicotyledons</taxon>
        <taxon>Gunneridae</taxon>
        <taxon>Pentapetalae</taxon>
        <taxon>asterids</taxon>
        <taxon>lamiids</taxon>
        <taxon>Lamiales</taxon>
        <taxon>Pedaliaceae</taxon>
        <taxon>Sesamum</taxon>
    </lineage>
</organism>
<dbReference type="EMBL" id="JACGWM010000004">
    <property type="protein sequence ID" value="KAL0375575.1"/>
    <property type="molecule type" value="Genomic_DNA"/>
</dbReference>
<comment type="caution">
    <text evidence="4">The sequence shown here is derived from an EMBL/GenBank/DDBJ whole genome shotgun (WGS) entry which is preliminary data.</text>
</comment>
<evidence type="ECO:0000256" key="3">
    <source>
        <dbReference type="ARBA" id="ARBA00023315"/>
    </source>
</evidence>
<dbReference type="AlphaFoldDB" id="A0AAW2R648"/>